<accession>A0A087U1L3</accession>
<feature type="non-terminal residue" evidence="16">
    <location>
        <position position="2583"/>
    </location>
</feature>
<keyword evidence="11" id="KW-0325">Glycoprotein</keyword>
<dbReference type="InterPro" id="IPR056823">
    <property type="entry name" value="TEN-like_YD-shell"/>
</dbReference>
<dbReference type="STRING" id="407821.A0A087U1L3"/>
<evidence type="ECO:0000256" key="5">
    <source>
        <dbReference type="ARBA" id="ARBA00022536"/>
    </source>
</evidence>
<dbReference type="FunFam" id="2.10.25.10:FF:000001">
    <property type="entry name" value="Tenascin C"/>
    <property type="match status" value="1"/>
</dbReference>
<feature type="region of interest" description="Disordered" evidence="13">
    <location>
        <begin position="1"/>
        <end position="41"/>
    </location>
</feature>
<evidence type="ECO:0000256" key="4">
    <source>
        <dbReference type="ARBA" id="ARBA00022475"/>
    </source>
</evidence>
<evidence type="ECO:0000259" key="15">
    <source>
        <dbReference type="PROSITE" id="PS50026"/>
    </source>
</evidence>
<dbReference type="Pfam" id="PF25020">
    <property type="entry name" value="TTR_TEN1-4"/>
    <property type="match status" value="1"/>
</dbReference>
<dbReference type="PROSITE" id="PS50026">
    <property type="entry name" value="EGF_3"/>
    <property type="match status" value="2"/>
</dbReference>
<keyword evidence="9 14" id="KW-0472">Membrane</keyword>
<dbReference type="GO" id="GO:0008045">
    <property type="term" value="P:motor neuron axon guidance"/>
    <property type="evidence" value="ECO:0007669"/>
    <property type="project" value="TreeGrafter"/>
</dbReference>
<feature type="compositionally biased region" description="Basic and acidic residues" evidence="13">
    <location>
        <begin position="1"/>
        <end position="12"/>
    </location>
</feature>
<dbReference type="InterPro" id="IPR056822">
    <property type="entry name" value="TEN_NHL"/>
</dbReference>
<feature type="domain" description="EGF-like" evidence="15">
    <location>
        <begin position="454"/>
        <end position="486"/>
    </location>
</feature>
<evidence type="ECO:0000256" key="11">
    <source>
        <dbReference type="ARBA" id="ARBA00023180"/>
    </source>
</evidence>
<dbReference type="InterPro" id="IPR011042">
    <property type="entry name" value="6-blade_b-propeller_TolB-like"/>
</dbReference>
<feature type="disulfide bond" evidence="12">
    <location>
        <begin position="476"/>
        <end position="485"/>
    </location>
</feature>
<dbReference type="PANTHER" id="PTHR11219:SF72">
    <property type="entry name" value="TENEURIN-M"/>
    <property type="match status" value="1"/>
</dbReference>
<evidence type="ECO:0000256" key="1">
    <source>
        <dbReference type="ARBA" id="ARBA00004167"/>
    </source>
</evidence>
<organism evidence="16 17">
    <name type="scientific">Stegodyphus mimosarum</name>
    <name type="common">African social velvet spider</name>
    <dbReference type="NCBI Taxonomy" id="407821"/>
    <lineage>
        <taxon>Eukaryota</taxon>
        <taxon>Metazoa</taxon>
        <taxon>Ecdysozoa</taxon>
        <taxon>Arthropoda</taxon>
        <taxon>Chelicerata</taxon>
        <taxon>Arachnida</taxon>
        <taxon>Araneae</taxon>
        <taxon>Araneomorphae</taxon>
        <taxon>Entelegynae</taxon>
        <taxon>Eresoidea</taxon>
        <taxon>Eresidae</taxon>
        <taxon>Stegodyphus</taxon>
    </lineage>
</organism>
<comment type="similarity">
    <text evidence="3">Belongs to the tenascin family. Teneurin subfamily.</text>
</comment>
<feature type="region of interest" description="Disordered" evidence="13">
    <location>
        <begin position="124"/>
        <end position="159"/>
    </location>
</feature>
<sequence length="2583" mass="290619">MLGSDPPRDSGRRLHQQLSGLSSSNSSDDEDAINSDATYTGSEVAFARESTLVLPCRRLMDNTSGLVTSHKHSMGKPGSKGPQNLGANNNALNSGENAPENQIRENDPDFASCLARTPSGSIFIPSDVPKLPSSAKKSESSASHSASHHGDAKNAEGYHLPYPSTTSVPVIPVRNNLRRPLSSRFSHSRFQFRKTLSSRCTWKCTAIIFMFLSLVLLTSLTYFIAVAVLNWQYANKHPCPVMIEDMGRTSEGTEIKSPSSLPSKTLPPTTETFSEVYLGKMYSRKVESFGHWNIHFQQHVPSLVRFNYSLPEGASIGIYGRRNGIPTHTRYDFVEILDTRKKDKSKRSAKDYYIMEFVQFLDQGSWYISVYNDGEQPQLVAFIPNLTDQSSLPCPYDCHGHGTCVMGSCICEPDFAGESCSSRVCPVLCSGRGHYISGECFCSPSWKGKECQLREDECEVPDCNGHGDCIDGVCRCFPGYKGFHCEEVDCLDPACSEHGTCANGMCICRKGWKGADCGEPDSDSLRCLPDCSEHGHFDVEQQRCICDDHWTGPDCSQERCDLDCGFHGRCQGNVCICNPGWSGAKCNEKQCDPRCLEHGQCVNGSCLCIQGWNGYYCTLEGCPQSCNRHGTCIRVGEDWQCKCDEDWSGESCSIPLEKICDDKIDNDGDGLIDCADSECCKSKACEGNPLCFSSPSPLDILLRKQPPAVTASFFQRMQFLIEDGSVQSYAHKTAFNESRVAVIRGCVVSTLGNGLKGVRVGVGSDHKLGFTITRDTGWFDLMVNGGGAVDLQFQREPFRPHEHTVVVPWNEIVVVDKIVMKIKDETSPDHRSNLCLEHDYDNMKPVVLATWKHGFQGGCPDKSAILAESQVVQESLSIPGTNLHLVYHSSRMGGYLSTIQLRLTPDEVPSSLRFIHLRISIEGILFDKTFEAAPAIKFTYSWDRRNIYRQKVYGAATATVYVGYEYISCPRIIWEVQTTQVSGHDMSISEIGGWNLDIHHRYNFHEGILQKGDGTNIYLKNKPRVLVTTMGDGHQRPMHCHQCDGAAKKQRLLAPVALAAAPDGSLYVGDFNLIRRISLDGHVTTVVELSAAQVAYRYHLAVGPADSKLYISDPEKHQVFRAIDYINIPDVKNNIEAVVGSGAKCLPGDKVLCGDGRKARDAKLAYPKGLAISAFGEIYIADGTNIRMVDRSGIIHTIVGDHYHKSHWKPFPCGRTVSLAQVHLRWPTELAINPLDNSLHILDDHIVLRLTPDKRLKVIAGRPMQCPVLPPSSEKSDIATETYLESPQSISFSPNGDLYIAESDSQLINRVRVVSSEGRIVTYAGAESKCSCIDAKCSCFDEDHYLASKSQLSTISSIAITPDNCLHICDQGNLRIRSVVTSLPKANELGEFHIYSSETQEIYIFNRHGQHTSTKNILTGKTKYLFSYNVNTSLGKLSTVTDEAGNKIYILRDYSNQVNTIENTQGGKCHLEMSRMQMLQGFTTPDNFKTSFEYQGSTGLLRSKLDSSRKAYVYNYDNYGRLIHAITPTGQAIKLIYNLSIKGASVTVTQNDKEVLSLLIRGLDVVKETGLMQQRITQFQDGSLILSLDDSKIIEMETVPSPVITDQNEVLGEIFPVPAKLKATLSDDVIQRFEWKYYLRREGKGKNRQITQVGRKMKVNGEILVAVEFDREQYSEIVYDKNQIPLITVHYDELGRPVQWQPSQNITPVQLKYDKFGRLERWERGSLSERYSFDINGRLADIRFSDSSGIMYKYDDGPAALPTEVILPSGSRYLLQYDSVGSLQNIIMPNGHKHEIAIQISFGFYKQLYLSPGVKYPYIIHTNELNQVLVKQLPKNKGRVIYKYDEGGLLSTQVCGSEQTDFTYYEHKSLLKSVVKVASGIELKIEYRYHGSLLKEERHRFSSRSGMDSAKFKFVYDGRLSSAIVEINSKSSSEIKYRYNTETGILEQIQHFIIHRPKINSIFIQDEMRQYSKTIGLDAYGRIVVLAVTLWNKEIYSLNLLYDNRNRVKQSRMKIGREGMINVSNYTYTLDGFIEEVTGNDKWKFSYDINGNLNSIFDGQHQLSLRYDDSDRLLAYGESLSYSVDDRGFIVQRGEEKFRFNADGQLTHAFQLHQYETFYYYDHRNRLVARKDHRGNVTQYFYSDPLHPDCLTHLHYPKDEMTFMYIYDSSGHLMYVQQDGVKYYVASDHLGTPVALFNAEGAIIKEMSRTPFGRMLSDNNPDFYLPVDFQGGIRDPLTNLIHYGGRVYDPLATQWLVPDLNVIQHQLKASYSLHLHRFHGNDPINPYEEINHLTDLEDWLSVVGFDTNSILSSLCPLERCSKFSYLYESPPAISGIACAVNALSTEFHRFSTVPKTEVKISNNFPRTISPRLTTIQSVLGDGILLSNHHGKAFVNTVSDGPTILRDVVVTVFNETNMLNLCFSRNGQDAFYFVQEDASRAQRNWDQLQRLGTMFNVTMHNVDPSEGSSGQVDIKLQSPSMILNIRYGSTVDDEYKRLVRLGKRRAIEEAWQHEKQLAVSGHKGMYDWSKIEKDELISSGSIAKYHGAYIHDVSQFPELIDDPTNIIFKKESSRKRRNRPRKPK</sequence>
<dbReference type="InterPro" id="IPR028916">
    <property type="entry name" value="Tox-GHH_dom"/>
</dbReference>
<dbReference type="FunFam" id="2.180.10.10:FF:000008">
    <property type="entry name" value="Odz, odd Oz/ten-m homolog"/>
    <property type="match status" value="1"/>
</dbReference>
<evidence type="ECO:0000256" key="12">
    <source>
        <dbReference type="PROSITE-ProRule" id="PRU00076"/>
    </source>
</evidence>
<keyword evidence="4" id="KW-1003">Cell membrane</keyword>
<evidence type="ECO:0000256" key="6">
    <source>
        <dbReference type="ARBA" id="ARBA00022692"/>
    </source>
</evidence>
<keyword evidence="5 12" id="KW-0245">EGF-like domain</keyword>
<feature type="region of interest" description="Disordered" evidence="13">
    <location>
        <begin position="67"/>
        <end position="105"/>
    </location>
</feature>
<dbReference type="PROSITE" id="PS00022">
    <property type="entry name" value="EGF_1"/>
    <property type="match status" value="4"/>
</dbReference>
<feature type="compositionally biased region" description="Low complexity" evidence="13">
    <location>
        <begin position="84"/>
        <end position="98"/>
    </location>
</feature>
<dbReference type="FunFam" id="2.10.25.10:FF:000013">
    <property type="entry name" value="Teneurin transmembrane protein 4"/>
    <property type="match status" value="1"/>
</dbReference>
<dbReference type="FunFam" id="2.10.25.10:FF:000021">
    <property type="entry name" value="Teneurin transmembrane protein 2"/>
    <property type="match status" value="1"/>
</dbReference>
<dbReference type="SUPFAM" id="SSF49464">
    <property type="entry name" value="Carboxypeptidase regulatory domain-like"/>
    <property type="match status" value="1"/>
</dbReference>
<evidence type="ECO:0000256" key="7">
    <source>
        <dbReference type="ARBA" id="ARBA00022737"/>
    </source>
</evidence>
<dbReference type="EMBL" id="KK117722">
    <property type="protein sequence ID" value="KFM71252.1"/>
    <property type="molecule type" value="Genomic_DNA"/>
</dbReference>
<evidence type="ECO:0000256" key="10">
    <source>
        <dbReference type="ARBA" id="ARBA00023157"/>
    </source>
</evidence>
<dbReference type="InterPro" id="IPR057627">
    <property type="entry name" value="FN-plug_TEN1-4"/>
</dbReference>
<keyword evidence="10 12" id="KW-1015">Disulfide bond</keyword>
<proteinExistence type="inferred from homology"/>
<dbReference type="Gene3D" id="2.180.10.10">
    <property type="entry name" value="RHS repeat-associated core"/>
    <property type="match status" value="3"/>
</dbReference>
<dbReference type="GO" id="GO:0008038">
    <property type="term" value="P:neuron recognition"/>
    <property type="evidence" value="ECO:0007669"/>
    <property type="project" value="UniProtKB-ARBA"/>
</dbReference>
<dbReference type="InterPro" id="IPR057629">
    <property type="entry name" value="Teneurin1-4_GBD"/>
</dbReference>
<feature type="disulfide bond" evidence="12">
    <location>
        <begin position="622"/>
        <end position="632"/>
    </location>
</feature>
<dbReference type="Pfam" id="PF25024">
    <property type="entry name" value="EGF_TEN"/>
    <property type="match status" value="1"/>
</dbReference>
<name>A0A087U1L3_STEMI</name>
<protein>
    <submittedName>
        <fullName evidence="16">Teneurin-3</fullName>
    </submittedName>
</protein>
<dbReference type="Pfam" id="PF25023">
    <property type="entry name" value="TEN_YD-shell"/>
    <property type="match status" value="1"/>
</dbReference>
<keyword evidence="7" id="KW-0677">Repeat</keyword>
<dbReference type="PANTHER" id="PTHR11219">
    <property type="entry name" value="TENEURIN AND N-ACETYLGLUCOSAMINE-1-PHOSPHODIESTER ALPHA-N-ACETYLGLUCOSAMINIDASE"/>
    <property type="match status" value="1"/>
</dbReference>
<dbReference type="Gene3D" id="2.120.10.30">
    <property type="entry name" value="TolB, C-terminal domain"/>
    <property type="match status" value="2"/>
</dbReference>
<dbReference type="Pfam" id="PF15636">
    <property type="entry name" value="Tox-GHH"/>
    <property type="match status" value="1"/>
</dbReference>
<evidence type="ECO:0000313" key="17">
    <source>
        <dbReference type="Proteomes" id="UP000054359"/>
    </source>
</evidence>
<evidence type="ECO:0000256" key="8">
    <source>
        <dbReference type="ARBA" id="ARBA00022989"/>
    </source>
</evidence>
<dbReference type="Pfam" id="PF23093">
    <property type="entry name" value="GBD_Tenm3"/>
    <property type="match status" value="1"/>
</dbReference>
<evidence type="ECO:0000256" key="9">
    <source>
        <dbReference type="ARBA" id="ARBA00023136"/>
    </source>
</evidence>
<dbReference type="SUPFAM" id="SSF101898">
    <property type="entry name" value="NHL repeat"/>
    <property type="match status" value="1"/>
</dbReference>
<dbReference type="InterPro" id="IPR056820">
    <property type="entry name" value="TEN_TTR-like"/>
</dbReference>
<dbReference type="InterPro" id="IPR008969">
    <property type="entry name" value="CarboxyPept-like_regulatory"/>
</dbReference>
<evidence type="ECO:0000256" key="2">
    <source>
        <dbReference type="ARBA" id="ARBA00004236"/>
    </source>
</evidence>
<comment type="caution">
    <text evidence="12">Lacks conserved residue(s) required for the propagation of feature annotation.</text>
</comment>
<feature type="domain" description="EGF-like" evidence="15">
    <location>
        <begin position="618"/>
        <end position="653"/>
    </location>
</feature>
<evidence type="ECO:0000256" key="3">
    <source>
        <dbReference type="ARBA" id="ARBA00009385"/>
    </source>
</evidence>
<dbReference type="OMA" id="HWTQSAP"/>
<comment type="subcellular location">
    <subcellularLocation>
        <location evidence="2">Cell membrane</location>
    </subcellularLocation>
    <subcellularLocation>
        <location evidence="1">Membrane</location>
        <topology evidence="1">Single-pass membrane protein</topology>
    </subcellularLocation>
</comment>
<dbReference type="InterPro" id="IPR051216">
    <property type="entry name" value="Teneurin"/>
</dbReference>
<evidence type="ECO:0000256" key="14">
    <source>
        <dbReference type="SAM" id="Phobius"/>
    </source>
</evidence>
<keyword evidence="8 14" id="KW-1133">Transmembrane helix</keyword>
<reference evidence="16 17" key="1">
    <citation type="submission" date="2013-11" db="EMBL/GenBank/DDBJ databases">
        <title>Genome sequencing of Stegodyphus mimosarum.</title>
        <authorList>
            <person name="Bechsgaard J."/>
        </authorList>
    </citation>
    <scope>NUCLEOTIDE SEQUENCE [LARGE SCALE GENOMIC DNA]</scope>
</reference>
<dbReference type="Gene3D" id="2.10.25.10">
    <property type="entry name" value="Laminin"/>
    <property type="match status" value="6"/>
</dbReference>
<dbReference type="PROSITE" id="PS01186">
    <property type="entry name" value="EGF_2"/>
    <property type="match status" value="1"/>
</dbReference>
<evidence type="ECO:0000313" key="16">
    <source>
        <dbReference type="EMBL" id="KFM71252.1"/>
    </source>
</evidence>
<dbReference type="SMART" id="SM00181">
    <property type="entry name" value="EGF"/>
    <property type="match status" value="8"/>
</dbReference>
<dbReference type="Proteomes" id="UP000054359">
    <property type="component" value="Unassembled WGS sequence"/>
</dbReference>
<dbReference type="Pfam" id="PF25021">
    <property type="entry name" value="TEN_NHL"/>
    <property type="match status" value="1"/>
</dbReference>
<dbReference type="InterPro" id="IPR000742">
    <property type="entry name" value="EGF"/>
</dbReference>
<dbReference type="Pfam" id="PF23538">
    <property type="entry name" value="Teneurin_ABD"/>
    <property type="match status" value="1"/>
</dbReference>
<dbReference type="OrthoDB" id="442731at2759"/>
<dbReference type="Pfam" id="PF24329">
    <property type="entry name" value="FN-plug_TEN1-4"/>
    <property type="match status" value="1"/>
</dbReference>
<keyword evidence="17" id="KW-1185">Reference proteome</keyword>
<gene>
    <name evidence="16" type="ORF">X975_12070</name>
</gene>
<feature type="disulfide bond" evidence="12">
    <location>
        <begin position="643"/>
        <end position="652"/>
    </location>
</feature>
<evidence type="ECO:0000256" key="13">
    <source>
        <dbReference type="SAM" id="MobiDB-lite"/>
    </source>
</evidence>
<keyword evidence="6 14" id="KW-0812">Transmembrane</keyword>
<dbReference type="CDD" id="cd00054">
    <property type="entry name" value="EGF_CA"/>
    <property type="match status" value="1"/>
</dbReference>
<feature type="transmembrane region" description="Helical" evidence="14">
    <location>
        <begin position="206"/>
        <end position="231"/>
    </location>
</feature>
<dbReference type="GO" id="GO:0005886">
    <property type="term" value="C:plasma membrane"/>
    <property type="evidence" value="ECO:0007669"/>
    <property type="project" value="UniProtKB-SubCell"/>
</dbReference>